<feature type="transmembrane region" description="Helical" evidence="1">
    <location>
        <begin position="78"/>
        <end position="100"/>
    </location>
</feature>
<dbReference type="InterPro" id="IPR007820">
    <property type="entry name" value="AbrB_fam"/>
</dbReference>
<evidence type="ECO:0008006" key="4">
    <source>
        <dbReference type="Google" id="ProtNLM"/>
    </source>
</evidence>
<dbReference type="AlphaFoldDB" id="A0A5S5AST2"/>
<feature type="transmembrane region" description="Helical" evidence="1">
    <location>
        <begin position="25"/>
        <end position="43"/>
    </location>
</feature>
<dbReference type="NCBIfam" id="TIGR03082">
    <property type="entry name" value="Gneg_AbrB_dup"/>
    <property type="match status" value="1"/>
</dbReference>
<keyword evidence="3" id="KW-1185">Reference proteome</keyword>
<evidence type="ECO:0000313" key="2">
    <source>
        <dbReference type="EMBL" id="TYP55485.1"/>
    </source>
</evidence>
<sequence>MNRIILTFTLAIAGGFIGRELRLPAGSLIGAMVFVGTANLLGANPEIPEYFNTLAQITVGGFLGLSITRQLVSELKNYLIPSLMVVVMLAVFGVITGFVVSRVTGTDLYTSLFGSVPGGMQEMIVLSESYDVNHPAVVVIQTVRRILIVVIYPLLVHLVHRLTGNPLNFSAK</sequence>
<dbReference type="Proteomes" id="UP000322294">
    <property type="component" value="Unassembled WGS sequence"/>
</dbReference>
<keyword evidence="1" id="KW-0472">Membrane</keyword>
<dbReference type="PANTHER" id="PTHR38457">
    <property type="entry name" value="REGULATOR ABRB-RELATED"/>
    <property type="match status" value="1"/>
</dbReference>
<dbReference type="OrthoDB" id="5460360at2"/>
<reference evidence="2 3" key="1">
    <citation type="submission" date="2019-07" db="EMBL/GenBank/DDBJ databases">
        <title>Genomic Encyclopedia of Type Strains, Phase I: the one thousand microbial genomes (KMG-I) project.</title>
        <authorList>
            <person name="Kyrpides N."/>
        </authorList>
    </citation>
    <scope>NUCLEOTIDE SEQUENCE [LARGE SCALE GENOMIC DNA]</scope>
    <source>
        <strain evidence="2 3">DSM 16647</strain>
    </source>
</reference>
<feature type="transmembrane region" description="Helical" evidence="1">
    <location>
        <begin position="50"/>
        <end position="72"/>
    </location>
</feature>
<dbReference type="EMBL" id="VNHO01000010">
    <property type="protein sequence ID" value="TYP55485.1"/>
    <property type="molecule type" value="Genomic_DNA"/>
</dbReference>
<proteinExistence type="predicted"/>
<dbReference type="Pfam" id="PF05145">
    <property type="entry name" value="AbrB"/>
    <property type="match status" value="1"/>
</dbReference>
<dbReference type="GO" id="GO:0010468">
    <property type="term" value="P:regulation of gene expression"/>
    <property type="evidence" value="ECO:0007669"/>
    <property type="project" value="InterPro"/>
</dbReference>
<protein>
    <recommendedName>
        <fullName evidence="4">Ammonia monooxygenase</fullName>
    </recommendedName>
</protein>
<accession>A0A5S5AST2</accession>
<comment type="caution">
    <text evidence="2">The sequence shown here is derived from an EMBL/GenBank/DDBJ whole genome shotgun (WGS) entry which is preliminary data.</text>
</comment>
<evidence type="ECO:0000313" key="3">
    <source>
        <dbReference type="Proteomes" id="UP000322294"/>
    </source>
</evidence>
<name>A0A5S5AST2_9FIRM</name>
<dbReference type="PANTHER" id="PTHR38457:SF1">
    <property type="entry name" value="REGULATOR ABRB-RELATED"/>
    <property type="match status" value="1"/>
</dbReference>
<keyword evidence="1" id="KW-1133">Transmembrane helix</keyword>
<dbReference type="GO" id="GO:0016020">
    <property type="term" value="C:membrane"/>
    <property type="evidence" value="ECO:0007669"/>
    <property type="project" value="InterPro"/>
</dbReference>
<keyword evidence="1" id="KW-0812">Transmembrane</keyword>
<gene>
    <name evidence="2" type="ORF">LZ11_01200</name>
</gene>
<evidence type="ECO:0000256" key="1">
    <source>
        <dbReference type="SAM" id="Phobius"/>
    </source>
</evidence>
<dbReference type="RefSeq" id="WP_148866968.1">
    <property type="nucleotide sequence ID" value="NZ_VNHO01000010.1"/>
</dbReference>
<organism evidence="2 3">
    <name type="scientific">Thermosediminibacter litoriperuensis</name>
    <dbReference type="NCBI Taxonomy" id="291989"/>
    <lineage>
        <taxon>Bacteria</taxon>
        <taxon>Bacillati</taxon>
        <taxon>Bacillota</taxon>
        <taxon>Clostridia</taxon>
        <taxon>Thermosediminibacterales</taxon>
        <taxon>Thermosediminibacteraceae</taxon>
        <taxon>Thermosediminibacter</taxon>
    </lineage>
</organism>
<dbReference type="InterPro" id="IPR017516">
    <property type="entry name" value="AbrB_dup"/>
</dbReference>